<dbReference type="CDD" id="cd03682">
    <property type="entry name" value="ClC_sycA_like"/>
    <property type="match status" value="1"/>
</dbReference>
<proteinExistence type="predicted"/>
<dbReference type="RefSeq" id="WP_281482566.1">
    <property type="nucleotide sequence ID" value="NZ_CP124543.1"/>
</dbReference>
<evidence type="ECO:0000256" key="4">
    <source>
        <dbReference type="ARBA" id="ARBA00023136"/>
    </source>
</evidence>
<dbReference type="Gene3D" id="1.10.3080.10">
    <property type="entry name" value="Clc chloride channel"/>
    <property type="match status" value="1"/>
</dbReference>
<dbReference type="GO" id="GO:0015108">
    <property type="term" value="F:chloride transmembrane transporter activity"/>
    <property type="evidence" value="ECO:0007669"/>
    <property type="project" value="InterPro"/>
</dbReference>
<dbReference type="GO" id="GO:0016020">
    <property type="term" value="C:membrane"/>
    <property type="evidence" value="ECO:0007669"/>
    <property type="project" value="UniProtKB-SubCell"/>
</dbReference>
<dbReference type="AlphaFoldDB" id="A0AAJ6NRV8"/>
<feature type="transmembrane region" description="Helical" evidence="5">
    <location>
        <begin position="379"/>
        <end position="400"/>
    </location>
</feature>
<name>A0AAJ6NRV8_9CYAN</name>
<dbReference type="PANTHER" id="PTHR43427:SF12">
    <property type="entry name" value="CHLORIDE TRANSPORTER"/>
    <property type="match status" value="1"/>
</dbReference>
<gene>
    <name evidence="6" type="ORF">QI031_26520</name>
</gene>
<feature type="transmembrane region" description="Helical" evidence="5">
    <location>
        <begin position="261"/>
        <end position="281"/>
    </location>
</feature>
<feature type="transmembrane region" description="Helical" evidence="5">
    <location>
        <begin position="53"/>
        <end position="72"/>
    </location>
</feature>
<feature type="transmembrane region" description="Helical" evidence="5">
    <location>
        <begin position="334"/>
        <end position="359"/>
    </location>
</feature>
<feature type="transmembrane region" description="Helical" evidence="5">
    <location>
        <begin position="146"/>
        <end position="171"/>
    </location>
</feature>
<dbReference type="InterPro" id="IPR001807">
    <property type="entry name" value="ClC"/>
</dbReference>
<feature type="transmembrane region" description="Helical" evidence="5">
    <location>
        <begin position="20"/>
        <end position="41"/>
    </location>
</feature>
<dbReference type="PANTHER" id="PTHR43427">
    <property type="entry name" value="CHLORIDE CHANNEL PROTEIN CLC-E"/>
    <property type="match status" value="1"/>
</dbReference>
<dbReference type="Pfam" id="PF00654">
    <property type="entry name" value="Voltage_CLC"/>
    <property type="match status" value="1"/>
</dbReference>
<evidence type="ECO:0000256" key="3">
    <source>
        <dbReference type="ARBA" id="ARBA00022989"/>
    </source>
</evidence>
<keyword evidence="7" id="KW-1185">Reference proteome</keyword>
<feature type="transmembrane region" description="Helical" evidence="5">
    <location>
        <begin position="301"/>
        <end position="327"/>
    </location>
</feature>
<keyword evidence="2 5" id="KW-0812">Transmembrane</keyword>
<evidence type="ECO:0000256" key="1">
    <source>
        <dbReference type="ARBA" id="ARBA00004141"/>
    </source>
</evidence>
<protein>
    <submittedName>
        <fullName evidence="6">Voltage-gated chloride channel family protein</fullName>
    </submittedName>
</protein>
<evidence type="ECO:0000256" key="2">
    <source>
        <dbReference type="ARBA" id="ARBA00022692"/>
    </source>
</evidence>
<evidence type="ECO:0000256" key="5">
    <source>
        <dbReference type="SAM" id="Phobius"/>
    </source>
</evidence>
<dbReference type="SUPFAM" id="SSF81340">
    <property type="entry name" value="Clc chloride channel"/>
    <property type="match status" value="1"/>
</dbReference>
<comment type="subcellular location">
    <subcellularLocation>
        <location evidence="1">Membrane</location>
        <topology evidence="1">Multi-pass membrane protein</topology>
    </subcellularLocation>
</comment>
<accession>A0AAJ6NRV8</accession>
<dbReference type="EMBL" id="CP124543">
    <property type="protein sequence ID" value="WGV25263.1"/>
    <property type="molecule type" value="Genomic_DNA"/>
</dbReference>
<evidence type="ECO:0000313" key="7">
    <source>
        <dbReference type="Proteomes" id="UP001223520"/>
    </source>
</evidence>
<feature type="transmembrane region" description="Helical" evidence="5">
    <location>
        <begin position="183"/>
        <end position="205"/>
    </location>
</feature>
<dbReference type="Proteomes" id="UP001223520">
    <property type="component" value="Chromosome"/>
</dbReference>
<dbReference type="InterPro" id="IPR014743">
    <property type="entry name" value="Cl-channel_core"/>
</dbReference>
<evidence type="ECO:0000313" key="6">
    <source>
        <dbReference type="EMBL" id="WGV25263.1"/>
    </source>
</evidence>
<feature type="transmembrane region" description="Helical" evidence="5">
    <location>
        <begin position="217"/>
        <end position="240"/>
    </location>
</feature>
<organism evidence="6 7">
    <name type="scientific">Halotia branconii CENA392</name>
    <dbReference type="NCBI Taxonomy" id="1539056"/>
    <lineage>
        <taxon>Bacteria</taxon>
        <taxon>Bacillati</taxon>
        <taxon>Cyanobacteriota</taxon>
        <taxon>Cyanophyceae</taxon>
        <taxon>Nostocales</taxon>
        <taxon>Nodulariaceae</taxon>
        <taxon>Halotia</taxon>
    </lineage>
</organism>
<reference evidence="6 7" key="1">
    <citation type="journal article" date="2023" name="Limnol Oceanogr Lett">
        <title>Environmental adaptations by the intertidal Antarctic cyanobacterium Halotia branconii CENA392 as revealed using long-read genome sequencing.</title>
        <authorList>
            <person name="Dextro R.B."/>
            <person name="Delbaje E."/>
            <person name="Freitas P.N.N."/>
            <person name="Geraldes V."/>
            <person name="Pinto E."/>
            <person name="Long P.F."/>
            <person name="Fiore M.F."/>
        </authorList>
    </citation>
    <scope>NUCLEOTIDE SEQUENCE [LARGE SCALE GENOMIC DNA]</scope>
    <source>
        <strain evidence="6 7">CENA392</strain>
    </source>
</reference>
<keyword evidence="4 5" id="KW-0472">Membrane</keyword>
<dbReference type="InterPro" id="IPR050368">
    <property type="entry name" value="ClC-type_chloride_channel"/>
</dbReference>
<keyword evidence="3 5" id="KW-1133">Transmembrane helix</keyword>
<sequence length="446" mass="47739">MNYLRQFEPFIALPHLIKWLPISFIVGILAGTASAVLLVSLEWATDWRESHQWIIALLPLGGFFSGWIYHQFGQTVEAGNNLLLEEIHNPKEIIPFRMAPLVLLGTDLTHLFGGSAGREGTALQMGASLADQLTKIFNFQGASRRILLTTGISAGFASVFGTPLAGTVFGLEVLAIGRIHYDALFPSLIAAVVGNQVTLLLGLHHTVYRHAPSIPTLTTWGLISAIIAGAIFGIVARFFAQLTHKISHFFKAKISYPPIRPLIGGALVATIVGLSGTTKYIGLGIPTIVDSFYVQLPPWDFAAKLGLTALTLGAGFKGGEVTPLFFIGATLGNALSLILTLPTPLLAGMGFVGVFAGAANTPLASTLMGIELFGLQAGIFIGIACVVSYLFSGHSGIYVAQRISLNKYSSVHLEDEATLGNYGQKKVEPKIELSDDLKERGSNYHE</sequence>
<dbReference type="KEGG" id="hbq:QI031_26520"/>
<dbReference type="PRINTS" id="PR00762">
    <property type="entry name" value="CLCHANNEL"/>
</dbReference>